<evidence type="ECO:0000256" key="10">
    <source>
        <dbReference type="ARBA" id="ARBA00049556"/>
    </source>
</evidence>
<keyword evidence="4" id="KW-0442">Lipid degradation</keyword>
<dbReference type="PANTHER" id="PTHR43612">
    <property type="entry name" value="TRIFUNCTIONAL ENZYME SUBUNIT ALPHA"/>
    <property type="match status" value="1"/>
</dbReference>
<protein>
    <submittedName>
        <fullName evidence="14">3-hydroxyacyl-CoA dehydrogenase</fullName>
    </submittedName>
</protein>
<reference evidence="14 15" key="1">
    <citation type="submission" date="2019-03" db="EMBL/GenBank/DDBJ databases">
        <title>Draft genome sequences of novel Actinobacteria.</title>
        <authorList>
            <person name="Sahin N."/>
            <person name="Ay H."/>
            <person name="Saygin H."/>
        </authorList>
    </citation>
    <scope>NUCLEOTIDE SEQUENCE [LARGE SCALE GENOMIC DNA]</scope>
    <source>
        <strain evidence="14 15">DSM 41900</strain>
    </source>
</reference>
<dbReference type="OrthoDB" id="9771883at2"/>
<keyword evidence="6" id="KW-0520">NAD</keyword>
<dbReference type="GO" id="GO:0016509">
    <property type="term" value="F:long-chain (3S)-3-hydroxyacyl-CoA dehydrogenase (NAD+) activity"/>
    <property type="evidence" value="ECO:0007669"/>
    <property type="project" value="TreeGrafter"/>
</dbReference>
<dbReference type="SUPFAM" id="SSF51735">
    <property type="entry name" value="NAD(P)-binding Rossmann-fold domains"/>
    <property type="match status" value="1"/>
</dbReference>
<gene>
    <name evidence="14" type="ORF">E1283_23310</name>
</gene>
<feature type="domain" description="3-hydroxyacyl-CoA dehydrogenase NAD binding" evidence="13">
    <location>
        <begin position="328"/>
        <end position="437"/>
    </location>
</feature>
<dbReference type="InterPro" id="IPR050136">
    <property type="entry name" value="FA_oxidation_alpha_subunit"/>
</dbReference>
<evidence type="ECO:0000256" key="9">
    <source>
        <dbReference type="ARBA" id="ARBA00023268"/>
    </source>
</evidence>
<accession>A0A4R4T6N1</accession>
<evidence type="ECO:0000256" key="4">
    <source>
        <dbReference type="ARBA" id="ARBA00022963"/>
    </source>
</evidence>
<keyword evidence="3" id="KW-0276">Fatty acid metabolism</keyword>
<dbReference type="PANTHER" id="PTHR43612:SF3">
    <property type="entry name" value="TRIFUNCTIONAL ENZYME SUBUNIT ALPHA, MITOCHONDRIAL"/>
    <property type="match status" value="1"/>
</dbReference>
<evidence type="ECO:0000256" key="11">
    <source>
        <dbReference type="SAM" id="MobiDB-lite"/>
    </source>
</evidence>
<feature type="compositionally biased region" description="Basic and acidic residues" evidence="11">
    <location>
        <begin position="530"/>
        <end position="542"/>
    </location>
</feature>
<evidence type="ECO:0000256" key="1">
    <source>
        <dbReference type="ARBA" id="ARBA00005005"/>
    </source>
</evidence>
<dbReference type="Gene3D" id="3.40.50.720">
    <property type="entry name" value="NAD(P)-binding Rossmann-like Domain"/>
    <property type="match status" value="1"/>
</dbReference>
<evidence type="ECO:0000256" key="2">
    <source>
        <dbReference type="ARBA" id="ARBA00007005"/>
    </source>
</evidence>
<dbReference type="InterPro" id="IPR001753">
    <property type="entry name" value="Enoyl-CoA_hydra/iso"/>
</dbReference>
<dbReference type="InterPro" id="IPR006176">
    <property type="entry name" value="3-OHacyl-CoA_DH_NAD-bd"/>
</dbReference>
<keyword evidence="5" id="KW-0560">Oxidoreductase</keyword>
<comment type="similarity">
    <text evidence="2">In the central section; belongs to the 3-hydroxyacyl-CoA dehydrogenase family.</text>
</comment>
<keyword evidence="7" id="KW-0443">Lipid metabolism</keyword>
<dbReference type="UniPathway" id="UPA00659"/>
<dbReference type="InterPro" id="IPR029045">
    <property type="entry name" value="ClpP/crotonase-like_dom_sf"/>
</dbReference>
<evidence type="ECO:0000259" key="13">
    <source>
        <dbReference type="Pfam" id="PF02737"/>
    </source>
</evidence>
<keyword evidence="9" id="KW-0511">Multifunctional enzyme</keyword>
<evidence type="ECO:0000256" key="7">
    <source>
        <dbReference type="ARBA" id="ARBA00023098"/>
    </source>
</evidence>
<dbReference type="Pfam" id="PF00378">
    <property type="entry name" value="ECH_1"/>
    <property type="match status" value="1"/>
</dbReference>
<dbReference type="AlphaFoldDB" id="A0A4R4T6N1"/>
<dbReference type="SUPFAM" id="SSF48179">
    <property type="entry name" value="6-phosphogluconate dehydrogenase C-terminal domain-like"/>
    <property type="match status" value="2"/>
</dbReference>
<comment type="catalytic activity">
    <reaction evidence="10">
        <text>a (3S)-3-hydroxyacyl-CoA + NAD(+) = a 3-oxoacyl-CoA + NADH + H(+)</text>
        <dbReference type="Rhea" id="RHEA:22432"/>
        <dbReference type="ChEBI" id="CHEBI:15378"/>
        <dbReference type="ChEBI" id="CHEBI:57318"/>
        <dbReference type="ChEBI" id="CHEBI:57540"/>
        <dbReference type="ChEBI" id="CHEBI:57945"/>
        <dbReference type="ChEBI" id="CHEBI:90726"/>
        <dbReference type="EC" id="1.1.1.35"/>
    </reaction>
</comment>
<dbReference type="CDD" id="cd06558">
    <property type="entry name" value="crotonase-like"/>
    <property type="match status" value="1"/>
</dbReference>
<dbReference type="Gene3D" id="1.10.1040.50">
    <property type="match status" value="1"/>
</dbReference>
<dbReference type="GO" id="GO:0006635">
    <property type="term" value="P:fatty acid beta-oxidation"/>
    <property type="evidence" value="ECO:0007669"/>
    <property type="project" value="UniProtKB-UniPathway"/>
</dbReference>
<name>A0A4R4T6N1_9ACTN</name>
<keyword evidence="8" id="KW-0456">Lyase</keyword>
<dbReference type="GO" id="GO:0004300">
    <property type="term" value="F:enoyl-CoA hydratase activity"/>
    <property type="evidence" value="ECO:0007669"/>
    <property type="project" value="TreeGrafter"/>
</dbReference>
<feature type="domain" description="3-hydroxyacyl-CoA dehydrogenase C-terminal" evidence="12">
    <location>
        <begin position="441"/>
        <end position="530"/>
    </location>
</feature>
<comment type="caution">
    <text evidence="14">The sequence shown here is derived from an EMBL/GenBank/DDBJ whole genome shotgun (WGS) entry which is preliminary data.</text>
</comment>
<dbReference type="GO" id="GO:0070403">
    <property type="term" value="F:NAD+ binding"/>
    <property type="evidence" value="ECO:0007669"/>
    <property type="project" value="InterPro"/>
</dbReference>
<evidence type="ECO:0000256" key="3">
    <source>
        <dbReference type="ARBA" id="ARBA00022832"/>
    </source>
</evidence>
<dbReference type="InterPro" id="IPR036291">
    <property type="entry name" value="NAD(P)-bd_dom_sf"/>
</dbReference>
<organism evidence="14 15">
    <name type="scientific">Streptomyces hainanensis</name>
    <dbReference type="NCBI Taxonomy" id="402648"/>
    <lineage>
        <taxon>Bacteria</taxon>
        <taxon>Bacillati</taxon>
        <taxon>Actinomycetota</taxon>
        <taxon>Actinomycetes</taxon>
        <taxon>Kitasatosporales</taxon>
        <taxon>Streptomycetaceae</taxon>
        <taxon>Streptomyces</taxon>
    </lineage>
</organism>
<dbReference type="InterPro" id="IPR006108">
    <property type="entry name" value="3HC_DH_C"/>
</dbReference>
<dbReference type="Gene3D" id="3.90.226.10">
    <property type="entry name" value="2-enoyl-CoA Hydratase, Chain A, domain 1"/>
    <property type="match status" value="1"/>
</dbReference>
<dbReference type="SUPFAM" id="SSF52096">
    <property type="entry name" value="ClpP/crotonase"/>
    <property type="match status" value="1"/>
</dbReference>
<dbReference type="Pfam" id="PF00725">
    <property type="entry name" value="3HCDH"/>
    <property type="match status" value="1"/>
</dbReference>
<keyword evidence="15" id="KW-1185">Reference proteome</keyword>
<evidence type="ECO:0000256" key="5">
    <source>
        <dbReference type="ARBA" id="ARBA00023002"/>
    </source>
</evidence>
<sequence>MAFVPNTFSIRDASRVNGRCDRCAVDRLERERDEVAGVVVTSAKRTFLVGADLRELRAVTRERAADFLAANLAVKRTLRRLETLGRPVVAALNGSALGGGYELALACHHRIALDTPESRIGLPEVTLGLLPGGGGVTRTVRLLGLAGALPDVLLAGRRHTARAALAAGLVDELADDPEELLTRARAFVRANPDARQPWDAKGHRIPGGTPGDRALAPQLIALPAQLEQRLGGAPFPAPRAVLAAAVEGAQVDLETALVVEGRHFTELVTGQTARNMIQGYFFDLRAVTSAGGAARPANPGRIGVLGAGETAATLTRACADAGLDVVAATEAAELAGCDLVVEAAADDDLAHKHKVLQEIEDVLAPDAPLCTTTATLPLAAIAEGVRHRDRLVGLRLLPAAEPMPLVEIARGPASGEATLARARALATALGAAPLVVNGDYTLRLTGRYLDEGAAMVGAGIAPATVEQAAAQAGFGTGPLALLDELSLPLARRIRRTAGRPRPPHPGDAVIDRMIDAFDRPGRAAGAGFYDHPKDPDHPDGRRAGLWPGLREHFAHAGAAPTTPPSATNLPELGERLLFAVALDAVRCLDEGVLGSVAEANVGSLLGVGFPGWTGGVLQFADGHPGGLPGFAARAGELREAHGERFAPPPLLAAKAARGETFADG</sequence>
<dbReference type="InterPro" id="IPR008927">
    <property type="entry name" value="6-PGluconate_DH-like_C_sf"/>
</dbReference>
<proteinExistence type="inferred from homology"/>
<evidence type="ECO:0000259" key="12">
    <source>
        <dbReference type="Pfam" id="PF00725"/>
    </source>
</evidence>
<dbReference type="Pfam" id="PF02737">
    <property type="entry name" value="3HCDH_N"/>
    <property type="match status" value="1"/>
</dbReference>
<evidence type="ECO:0000313" key="15">
    <source>
        <dbReference type="Proteomes" id="UP000295345"/>
    </source>
</evidence>
<evidence type="ECO:0000256" key="8">
    <source>
        <dbReference type="ARBA" id="ARBA00023239"/>
    </source>
</evidence>
<dbReference type="Proteomes" id="UP000295345">
    <property type="component" value="Unassembled WGS sequence"/>
</dbReference>
<evidence type="ECO:0000256" key="6">
    <source>
        <dbReference type="ARBA" id="ARBA00023027"/>
    </source>
</evidence>
<comment type="pathway">
    <text evidence="1">Lipid metabolism; fatty acid beta-oxidation.</text>
</comment>
<dbReference type="EMBL" id="SMKI01000277">
    <property type="protein sequence ID" value="TDC71526.1"/>
    <property type="molecule type" value="Genomic_DNA"/>
</dbReference>
<evidence type="ECO:0000313" key="14">
    <source>
        <dbReference type="EMBL" id="TDC71526.1"/>
    </source>
</evidence>
<feature type="region of interest" description="Disordered" evidence="11">
    <location>
        <begin position="525"/>
        <end position="545"/>
    </location>
</feature>